<dbReference type="EMBL" id="JASBWV010000017">
    <property type="protein sequence ID" value="KAJ9121449.1"/>
    <property type="molecule type" value="Genomic_DNA"/>
</dbReference>
<evidence type="ECO:0000313" key="1">
    <source>
        <dbReference type="EMBL" id="KAJ9121449.1"/>
    </source>
</evidence>
<dbReference type="Proteomes" id="UP001234202">
    <property type="component" value="Unassembled WGS sequence"/>
</dbReference>
<comment type="caution">
    <text evidence="1">The sequence shown here is derived from an EMBL/GenBank/DDBJ whole genome shotgun (WGS) entry which is preliminary data.</text>
</comment>
<sequence length="141" mass="16114">MHRLTPLAESPLPPRSSKSDSVEHQTLDEDTPPLSMHNFSDDSECLEESDSDSLDEHRPHQRIRGVGEEEDEEEIENEEEEGEEAGEVVSAIELGTRKPLRWGRPEDADNFDDPMEGDDHDYGHDWEEEKEPENATSKTEM</sequence>
<evidence type="ECO:0000313" key="2">
    <source>
        <dbReference type="Proteomes" id="UP001234202"/>
    </source>
</evidence>
<proteinExistence type="predicted"/>
<organism evidence="1 2">
    <name type="scientific">Naganishia onofrii</name>
    <dbReference type="NCBI Taxonomy" id="1851511"/>
    <lineage>
        <taxon>Eukaryota</taxon>
        <taxon>Fungi</taxon>
        <taxon>Dikarya</taxon>
        <taxon>Basidiomycota</taxon>
        <taxon>Agaricomycotina</taxon>
        <taxon>Tremellomycetes</taxon>
        <taxon>Filobasidiales</taxon>
        <taxon>Filobasidiaceae</taxon>
        <taxon>Naganishia</taxon>
    </lineage>
</organism>
<keyword evidence="2" id="KW-1185">Reference proteome</keyword>
<accession>A0ACC2XBN9</accession>
<protein>
    <submittedName>
        <fullName evidence="1">Uncharacterized protein</fullName>
    </submittedName>
</protein>
<name>A0ACC2XBN9_9TREE</name>
<reference evidence="1" key="1">
    <citation type="submission" date="2023-04" db="EMBL/GenBank/DDBJ databases">
        <title>Draft Genome sequencing of Naganishia species isolated from polar environments using Oxford Nanopore Technology.</title>
        <authorList>
            <person name="Leo P."/>
            <person name="Venkateswaran K."/>
        </authorList>
    </citation>
    <scope>NUCLEOTIDE SEQUENCE</scope>
    <source>
        <strain evidence="1">DBVPG 5303</strain>
    </source>
</reference>
<gene>
    <name evidence="1" type="ORF">QFC24_004787</name>
</gene>